<evidence type="ECO:0000256" key="1">
    <source>
        <dbReference type="SAM" id="MobiDB-lite"/>
    </source>
</evidence>
<dbReference type="SUPFAM" id="SSF54236">
    <property type="entry name" value="Ubiquitin-like"/>
    <property type="match status" value="1"/>
</dbReference>
<dbReference type="GeneID" id="80886753"/>
<reference evidence="3" key="1">
    <citation type="submission" date="2023-03" db="EMBL/GenBank/DDBJ databases">
        <title>Near-Complete genome sequence of Lipomyces tetrasporous NRRL Y-64009, an oleaginous yeast capable of growing on lignocellulosic hydrolysates.</title>
        <authorList>
            <consortium name="Lawrence Berkeley National Laboratory"/>
            <person name="Jagtap S.S."/>
            <person name="Liu J.-J."/>
            <person name="Walukiewicz H.E."/>
            <person name="Pangilinan J."/>
            <person name="Lipzen A."/>
            <person name="Ahrendt S."/>
            <person name="Koriabine M."/>
            <person name="Cobaugh K."/>
            <person name="Salamov A."/>
            <person name="Yoshinaga Y."/>
            <person name="Ng V."/>
            <person name="Daum C."/>
            <person name="Grigoriev I.V."/>
            <person name="Slininger P.J."/>
            <person name="Dien B.S."/>
            <person name="Jin Y.-S."/>
            <person name="Rao C.V."/>
        </authorList>
    </citation>
    <scope>NUCLEOTIDE SEQUENCE</scope>
    <source>
        <strain evidence="3">NRRL Y-64009</strain>
    </source>
</reference>
<feature type="compositionally biased region" description="Gly residues" evidence="1">
    <location>
        <begin position="268"/>
        <end position="281"/>
    </location>
</feature>
<sequence length="304" mass="33366">MSHSDSTANEHETEVNAVASSSTASDNNVSEPADASVPEPGTSQSSSLANAARVSSSATTSAPGDRNVAVYLPPQKTPEPVNDYDESIYEMTTVRAKAYQSLLTTKSRKLTEGGPILTKELRRKQEAEKRTKIEKCEVRIRFPDQTQLLSTFKATETIGDIMTFVRFALVDPMIPFYLFITPPRRVLADPSKTLVDDLGFGSREILYFVWDLTKIMEQLGEGYEPPKKPLREEVLKDALDVSKMRTFESEQKEDDNEDATKGKSRTLGGTGDAGRTLGGSQNGSPVPGSSKLTKPPAWMKLGRK</sequence>
<evidence type="ECO:0000313" key="3">
    <source>
        <dbReference type="EMBL" id="KAJ8102271.1"/>
    </source>
</evidence>
<dbReference type="Pfam" id="PF00789">
    <property type="entry name" value="UBX"/>
    <property type="match status" value="1"/>
</dbReference>
<dbReference type="PROSITE" id="PS50033">
    <property type="entry name" value="UBX"/>
    <property type="match status" value="1"/>
</dbReference>
<feature type="region of interest" description="Disordered" evidence="1">
    <location>
        <begin position="1"/>
        <end position="83"/>
    </location>
</feature>
<dbReference type="InterPro" id="IPR001012">
    <property type="entry name" value="UBX_dom"/>
</dbReference>
<dbReference type="Gene3D" id="3.10.20.90">
    <property type="entry name" value="Phosphatidylinositol 3-kinase Catalytic Subunit, Chain A, domain 1"/>
    <property type="match status" value="1"/>
</dbReference>
<proteinExistence type="predicted"/>
<feature type="region of interest" description="Disordered" evidence="1">
    <location>
        <begin position="245"/>
        <end position="304"/>
    </location>
</feature>
<dbReference type="PANTHER" id="PTHR46467:SF1">
    <property type="entry name" value="TETHER CONTAINING UBX DOMAIN FOR GLUT4"/>
    <property type="match status" value="1"/>
</dbReference>
<dbReference type="AlphaFoldDB" id="A0AAD7QW23"/>
<dbReference type="GO" id="GO:0005737">
    <property type="term" value="C:cytoplasm"/>
    <property type="evidence" value="ECO:0007669"/>
    <property type="project" value="TreeGrafter"/>
</dbReference>
<dbReference type="EMBL" id="JARPMG010000003">
    <property type="protein sequence ID" value="KAJ8102271.1"/>
    <property type="molecule type" value="Genomic_DNA"/>
</dbReference>
<name>A0AAD7QW23_9ASCO</name>
<accession>A0AAD7QW23</accession>
<evidence type="ECO:0000313" key="4">
    <source>
        <dbReference type="Proteomes" id="UP001217417"/>
    </source>
</evidence>
<dbReference type="CDD" id="cd16118">
    <property type="entry name" value="UBX2_UBXN9"/>
    <property type="match status" value="1"/>
</dbReference>
<dbReference type="RefSeq" id="XP_056045721.1">
    <property type="nucleotide sequence ID" value="XM_056191587.1"/>
</dbReference>
<gene>
    <name evidence="3" type="ORF">POJ06DRAFT_80548</name>
</gene>
<comment type="caution">
    <text evidence="3">The sequence shown here is derived from an EMBL/GenBank/DDBJ whole genome shotgun (WGS) entry which is preliminary data.</text>
</comment>
<evidence type="ECO:0000259" key="2">
    <source>
        <dbReference type="PROSITE" id="PS50033"/>
    </source>
</evidence>
<dbReference type="InterPro" id="IPR029071">
    <property type="entry name" value="Ubiquitin-like_domsf"/>
</dbReference>
<dbReference type="Proteomes" id="UP001217417">
    <property type="component" value="Unassembled WGS sequence"/>
</dbReference>
<feature type="domain" description="UBX" evidence="2">
    <location>
        <begin position="131"/>
        <end position="208"/>
    </location>
</feature>
<dbReference type="PANTHER" id="PTHR46467">
    <property type="entry name" value="TETHER CONTAINING UBX DOMAIN FOR GLUT4"/>
    <property type="match status" value="1"/>
</dbReference>
<feature type="compositionally biased region" description="Polar residues" evidence="1">
    <location>
        <begin position="18"/>
        <end position="30"/>
    </location>
</feature>
<dbReference type="GO" id="GO:0012506">
    <property type="term" value="C:vesicle membrane"/>
    <property type="evidence" value="ECO:0007669"/>
    <property type="project" value="TreeGrafter"/>
</dbReference>
<keyword evidence="4" id="KW-1185">Reference proteome</keyword>
<dbReference type="GO" id="GO:0006886">
    <property type="term" value="P:intracellular protein transport"/>
    <property type="evidence" value="ECO:0007669"/>
    <property type="project" value="TreeGrafter"/>
</dbReference>
<feature type="compositionally biased region" description="Low complexity" evidence="1">
    <location>
        <begin position="49"/>
        <end position="62"/>
    </location>
</feature>
<dbReference type="SMART" id="SM00166">
    <property type="entry name" value="UBX"/>
    <property type="match status" value="1"/>
</dbReference>
<dbReference type="GO" id="GO:0005634">
    <property type="term" value="C:nucleus"/>
    <property type="evidence" value="ECO:0007669"/>
    <property type="project" value="TreeGrafter"/>
</dbReference>
<protein>
    <recommendedName>
        <fullName evidence="2">UBX domain-containing protein</fullName>
    </recommendedName>
</protein>
<organism evidence="3 4">
    <name type="scientific">Lipomyces tetrasporus</name>
    <dbReference type="NCBI Taxonomy" id="54092"/>
    <lineage>
        <taxon>Eukaryota</taxon>
        <taxon>Fungi</taxon>
        <taxon>Dikarya</taxon>
        <taxon>Ascomycota</taxon>
        <taxon>Saccharomycotina</taxon>
        <taxon>Lipomycetes</taxon>
        <taxon>Lipomycetales</taxon>
        <taxon>Lipomycetaceae</taxon>
        <taxon>Lipomyces</taxon>
    </lineage>
</organism>